<gene>
    <name evidence="2" type="ORF">NPE20_22330</name>
</gene>
<feature type="signal peptide" evidence="1">
    <location>
        <begin position="1"/>
        <end position="20"/>
    </location>
</feature>
<accession>A0ABT1T7X0</accession>
<protein>
    <recommendedName>
        <fullName evidence="4">LTXXQ motif family protein</fullName>
    </recommendedName>
</protein>
<evidence type="ECO:0000313" key="3">
    <source>
        <dbReference type="Proteomes" id="UP001204376"/>
    </source>
</evidence>
<dbReference type="Proteomes" id="UP001204376">
    <property type="component" value="Unassembled WGS sequence"/>
</dbReference>
<evidence type="ECO:0000313" key="2">
    <source>
        <dbReference type="EMBL" id="MCQ6960734.1"/>
    </source>
</evidence>
<name>A0ABT1T7X0_9SPHI</name>
<sequence length="125" mass="13824">MKKLMMLCGLIIGFAAAVSAQTATVKSSEKAKELQKQLKLTDKQTEKISAIYQESTQKFEKIKKDEHGDNAKMMVAIKPLRTETIKKIKAELTPVQKAKYDKLLTNKAKPGGLAWGEGWSSPASE</sequence>
<dbReference type="RefSeq" id="WP_256540916.1">
    <property type="nucleotide sequence ID" value="NZ_JANHOH010000009.1"/>
</dbReference>
<comment type="caution">
    <text evidence="2">The sequence shown here is derived from an EMBL/GenBank/DDBJ whole genome shotgun (WGS) entry which is preliminary data.</text>
</comment>
<reference evidence="2 3" key="1">
    <citation type="submission" date="2022-07" db="EMBL/GenBank/DDBJ databases">
        <title>Mucilaginibacter sp. JC4.</title>
        <authorList>
            <person name="Le V."/>
            <person name="Ko S.-R."/>
            <person name="Ahn C.-Y."/>
            <person name="Oh H.-M."/>
        </authorList>
    </citation>
    <scope>NUCLEOTIDE SEQUENCE [LARGE SCALE GENOMIC DNA]</scope>
    <source>
        <strain evidence="2 3">JC4</strain>
    </source>
</reference>
<proteinExistence type="predicted"/>
<dbReference type="EMBL" id="JANHOH010000009">
    <property type="protein sequence ID" value="MCQ6960734.1"/>
    <property type="molecule type" value="Genomic_DNA"/>
</dbReference>
<organism evidence="2 3">
    <name type="scientific">Mucilaginibacter aquariorum</name>
    <dbReference type="NCBI Taxonomy" id="2967225"/>
    <lineage>
        <taxon>Bacteria</taxon>
        <taxon>Pseudomonadati</taxon>
        <taxon>Bacteroidota</taxon>
        <taxon>Sphingobacteriia</taxon>
        <taxon>Sphingobacteriales</taxon>
        <taxon>Sphingobacteriaceae</taxon>
        <taxon>Mucilaginibacter</taxon>
    </lineage>
</organism>
<evidence type="ECO:0008006" key="4">
    <source>
        <dbReference type="Google" id="ProtNLM"/>
    </source>
</evidence>
<feature type="chain" id="PRO_5046231621" description="LTXXQ motif family protein" evidence="1">
    <location>
        <begin position="21"/>
        <end position="125"/>
    </location>
</feature>
<keyword evidence="3" id="KW-1185">Reference proteome</keyword>
<evidence type="ECO:0000256" key="1">
    <source>
        <dbReference type="SAM" id="SignalP"/>
    </source>
</evidence>
<keyword evidence="1" id="KW-0732">Signal</keyword>